<evidence type="ECO:0000256" key="8">
    <source>
        <dbReference type="ARBA" id="ARBA00023064"/>
    </source>
</evidence>
<evidence type="ECO:0000313" key="16">
    <source>
        <dbReference type="EMBL" id="AMA64883.1"/>
    </source>
</evidence>
<dbReference type="EMBL" id="CP013920">
    <property type="protein sequence ID" value="AMA64883.1"/>
    <property type="molecule type" value="Genomic_DNA"/>
</dbReference>
<evidence type="ECO:0000256" key="12">
    <source>
        <dbReference type="PIRSR" id="PIRSR000109-1"/>
    </source>
</evidence>
<dbReference type="FunFam" id="1.10.1040.10:FF:000002">
    <property type="entry name" value="6-phosphogluconate dehydrogenase, decarboxylating"/>
    <property type="match status" value="1"/>
</dbReference>
<dbReference type="SUPFAM" id="SSF48179">
    <property type="entry name" value="6-phosphogluconate dehydrogenase C-terminal domain-like"/>
    <property type="match status" value="1"/>
</dbReference>
<sequence>MLKQQIGVVGMSIMGRSLALNIESKGYSVSIFNRSKEKTDEVIKNNLGKKLIPFYDVKEFINSLESPKRILLMIKSGKATNNIISLLIPYLDKGDVLIDGGNSYFQDTIRNSQQLEAKGIFFIGAGFSGGEEGALNGPAIMPGGSKEGYDLIAPILHQISAKVNSEPCVNYIGPDGAGHYLKMIHNGIEYGDMQLIAEVYAILKNILKLNNEELSNIFTEWNKGELNSYLIKITADIFLKKETKTGHYLIDKILDEADHKETGKWTSKNALDLEISLTLITESVFARYISCLKKQRIIASKILSGPVINLFKGNKYEFIEKIRRALYLGKIISYAQGFQQLRIASDSYQWNLNYSKIAKIFCGGCIIRAQFLRNISEAYSNNPFLDNLILAPYFKDIADKYHLSLRDICCVGIQNGIPLAAFNSAIAYYDSYRSFNLPANLIQAQRDYFGAHTYKRIDKSGYFHTKWI</sequence>
<dbReference type="SMART" id="SM01350">
    <property type="entry name" value="6PGD"/>
    <property type="match status" value="1"/>
</dbReference>
<evidence type="ECO:0000256" key="2">
    <source>
        <dbReference type="ARBA" id="ARBA00004874"/>
    </source>
</evidence>
<feature type="active site" description="Proton acceptor" evidence="12">
    <location>
        <position position="182"/>
    </location>
</feature>
<evidence type="ECO:0000256" key="11">
    <source>
        <dbReference type="PIRNR" id="PIRNR000109"/>
    </source>
</evidence>
<dbReference type="PATRIC" id="fig|634113.3.peg.292"/>
<comment type="similarity">
    <text evidence="3 11 14">Belongs to the 6-phosphogluconate dehydrogenase family.</text>
</comment>
<proteinExistence type="inferred from homology"/>
<dbReference type="KEGG" id="asy:AUT07_00301"/>
<dbReference type="InterPro" id="IPR013328">
    <property type="entry name" value="6PGD_dom2"/>
</dbReference>
<organism evidence="16 17">
    <name type="scientific">Candidatus Arsenophonus lipoptenae</name>
    <dbReference type="NCBI Taxonomy" id="634113"/>
    <lineage>
        <taxon>Bacteria</taxon>
        <taxon>Pseudomonadati</taxon>
        <taxon>Pseudomonadota</taxon>
        <taxon>Gammaproteobacteria</taxon>
        <taxon>Enterobacterales</taxon>
        <taxon>Morganellaceae</taxon>
        <taxon>Arsenophonus</taxon>
    </lineage>
</organism>
<feature type="active site" description="Proton donor" evidence="12">
    <location>
        <position position="189"/>
    </location>
</feature>
<dbReference type="NCBIfam" id="TIGR00873">
    <property type="entry name" value="gnd"/>
    <property type="match status" value="1"/>
</dbReference>
<feature type="binding site" evidence="13">
    <location>
        <position position="446"/>
    </location>
    <ligand>
        <name>substrate</name>
        <note>ligand shared between dimeric partners</note>
    </ligand>
</feature>
<evidence type="ECO:0000256" key="10">
    <source>
        <dbReference type="ARBA" id="ARBA00048640"/>
    </source>
</evidence>
<dbReference type="PRINTS" id="PR00076">
    <property type="entry name" value="6PGDHDRGNASE"/>
</dbReference>
<accession>A0A0X9WAH4</accession>
<dbReference type="NCBIfam" id="NF006765">
    <property type="entry name" value="PRK09287.1"/>
    <property type="match status" value="1"/>
</dbReference>
<comment type="function">
    <text evidence="1 11">Catalyzes the oxidative decarboxylation of 6-phosphogluconate to ribulose 5-phosphate and CO(2), with concomitant reduction of NADP to NADPH.</text>
</comment>
<dbReference type="PIRSF" id="PIRSF000109">
    <property type="entry name" value="6PGD"/>
    <property type="match status" value="1"/>
</dbReference>
<dbReference type="FunFam" id="3.40.50.720:FF:000007">
    <property type="entry name" value="6-phosphogluconate dehydrogenase, decarboxylating"/>
    <property type="match status" value="1"/>
</dbReference>
<dbReference type="FunFam" id="1.20.5.320:FF:000001">
    <property type="entry name" value="6-phosphogluconate dehydrogenase, decarboxylating"/>
    <property type="match status" value="1"/>
</dbReference>
<reference evidence="16 17" key="1">
    <citation type="submission" date="2016-01" db="EMBL/GenBank/DDBJ databases">
        <title>Genome sequence of Ca. Arsenophonus lipopteni, the exclusive symbiont of a blood sucking fly Lipoptena cervi (Diptera: Hippoboscidae).</title>
        <authorList>
            <person name="Novakova E."/>
            <person name="Hypsa V."/>
            <person name="Nguyen P."/>
            <person name="Husnik F."/>
            <person name="Darby A.C."/>
        </authorList>
    </citation>
    <scope>NUCLEOTIDE SEQUENCE [LARGE SCALE GENOMIC DNA]</scope>
    <source>
        <strain evidence="16 17">CB</strain>
    </source>
</reference>
<dbReference type="InterPro" id="IPR006183">
    <property type="entry name" value="Pgluconate_DH"/>
</dbReference>
<dbReference type="SUPFAM" id="SSF51735">
    <property type="entry name" value="NAD(P)-binding Rossmann-fold domains"/>
    <property type="match status" value="1"/>
</dbReference>
<comment type="catalytic activity">
    <reaction evidence="10 11 14">
        <text>6-phospho-D-gluconate + NADP(+) = D-ribulose 5-phosphate + CO2 + NADPH</text>
        <dbReference type="Rhea" id="RHEA:10116"/>
        <dbReference type="ChEBI" id="CHEBI:16526"/>
        <dbReference type="ChEBI" id="CHEBI:57783"/>
        <dbReference type="ChEBI" id="CHEBI:58121"/>
        <dbReference type="ChEBI" id="CHEBI:58349"/>
        <dbReference type="ChEBI" id="CHEBI:58759"/>
        <dbReference type="EC" id="1.1.1.44"/>
    </reaction>
</comment>
<dbReference type="InterPro" id="IPR006115">
    <property type="entry name" value="6PGDH_NADP-bd"/>
</dbReference>
<dbReference type="UniPathway" id="UPA00115">
    <property type="reaction ID" value="UER00410"/>
</dbReference>
<dbReference type="OrthoDB" id="9804542at2"/>
<dbReference type="Pfam" id="PF00393">
    <property type="entry name" value="6PGD"/>
    <property type="match status" value="1"/>
</dbReference>
<dbReference type="InterPro" id="IPR006114">
    <property type="entry name" value="6PGDH_C"/>
</dbReference>
<dbReference type="InterPro" id="IPR036291">
    <property type="entry name" value="NAD(P)-bd_dom_sf"/>
</dbReference>
<evidence type="ECO:0000256" key="6">
    <source>
        <dbReference type="ARBA" id="ARBA00018193"/>
    </source>
</evidence>
<evidence type="ECO:0000256" key="14">
    <source>
        <dbReference type="RuleBase" id="RU000485"/>
    </source>
</evidence>
<evidence type="ECO:0000256" key="5">
    <source>
        <dbReference type="ARBA" id="ARBA00013011"/>
    </source>
</evidence>
<keyword evidence="9 11" id="KW-0570">Pentose shunt</keyword>
<dbReference type="Gene3D" id="3.40.50.720">
    <property type="entry name" value="NAD(P)-binding Rossmann-like Domain"/>
    <property type="match status" value="1"/>
</dbReference>
<feature type="binding site" description="in other chain" evidence="13">
    <location>
        <position position="190"/>
    </location>
    <ligand>
        <name>substrate</name>
        <note>ligand shared between dimeric partners</note>
    </ligand>
</feature>
<gene>
    <name evidence="16" type="primary">gnd</name>
    <name evidence="16" type="ORF">AUT07_00301</name>
</gene>
<evidence type="ECO:0000256" key="1">
    <source>
        <dbReference type="ARBA" id="ARBA00002526"/>
    </source>
</evidence>
<evidence type="ECO:0000259" key="15">
    <source>
        <dbReference type="SMART" id="SM01350"/>
    </source>
</evidence>
<dbReference type="AlphaFoldDB" id="A0A0X9WAH4"/>
<protein>
    <recommendedName>
        <fullName evidence="6 11">6-phosphogluconate dehydrogenase, decarboxylating</fullName>
        <ecNumber evidence="5 11">1.1.1.44</ecNumber>
    </recommendedName>
</protein>
<dbReference type="STRING" id="634113.AUT07_00301"/>
<dbReference type="InterPro" id="IPR008927">
    <property type="entry name" value="6-PGluconate_DH-like_C_sf"/>
</dbReference>
<evidence type="ECO:0000256" key="13">
    <source>
        <dbReference type="PIRSR" id="PIRSR000109-2"/>
    </source>
</evidence>
<feature type="binding site" evidence="13">
    <location>
        <position position="452"/>
    </location>
    <ligand>
        <name>substrate</name>
        <note>ligand shared between dimeric partners</note>
    </ligand>
</feature>
<feature type="binding site" description="in other chain" evidence="13">
    <location>
        <begin position="185"/>
        <end position="186"/>
    </location>
    <ligand>
        <name>substrate</name>
        <note>ligand shared between dimeric partners</note>
    </ligand>
</feature>
<dbReference type="InterPro" id="IPR006113">
    <property type="entry name" value="6PGDH_Gnd/GntZ"/>
</dbReference>
<dbReference type="PANTHER" id="PTHR11811">
    <property type="entry name" value="6-PHOSPHOGLUCONATE DEHYDROGENASE"/>
    <property type="match status" value="1"/>
</dbReference>
<evidence type="ECO:0000256" key="7">
    <source>
        <dbReference type="ARBA" id="ARBA00023002"/>
    </source>
</evidence>
<dbReference type="Gene3D" id="1.10.1040.10">
    <property type="entry name" value="N-(1-d-carboxylethyl)-l-norvaline Dehydrogenase, domain 2"/>
    <property type="match status" value="1"/>
</dbReference>
<keyword evidence="11 14" id="KW-0521">NADP</keyword>
<comment type="subunit">
    <text evidence="4 11">Homodimer.</text>
</comment>
<feature type="binding site" description="in other chain" evidence="13">
    <location>
        <position position="102"/>
    </location>
    <ligand>
        <name>substrate</name>
        <note>ligand shared between dimeric partners</note>
    </ligand>
</feature>
<dbReference type="Proteomes" id="UP000069926">
    <property type="component" value="Chromosome"/>
</dbReference>
<keyword evidence="17" id="KW-1185">Reference proteome</keyword>
<evidence type="ECO:0000256" key="4">
    <source>
        <dbReference type="ARBA" id="ARBA00011738"/>
    </source>
</evidence>
<feature type="binding site" description="in other chain" evidence="13">
    <location>
        <begin position="128"/>
        <end position="130"/>
    </location>
    <ligand>
        <name>substrate</name>
        <note>ligand shared between dimeric partners</note>
    </ligand>
</feature>
<keyword evidence="8 14" id="KW-0311">Gluconate utilization</keyword>
<dbReference type="GO" id="GO:0006098">
    <property type="term" value="P:pentose-phosphate shunt"/>
    <property type="evidence" value="ECO:0007669"/>
    <property type="project" value="UniProtKB-UniPathway"/>
</dbReference>
<dbReference type="RefSeq" id="WP_066283257.1">
    <property type="nucleotide sequence ID" value="NZ_CP013920.1"/>
</dbReference>
<feature type="domain" description="6-phosphogluconate dehydrogenase C-terminal" evidence="15">
    <location>
        <begin position="178"/>
        <end position="468"/>
    </location>
</feature>
<dbReference type="EC" id="1.1.1.44" evidence="5 11"/>
<evidence type="ECO:0000313" key="17">
    <source>
        <dbReference type="Proteomes" id="UP000069926"/>
    </source>
</evidence>
<feature type="binding site" description="in other chain" evidence="13">
    <location>
        <position position="260"/>
    </location>
    <ligand>
        <name>substrate</name>
        <note>ligand shared between dimeric partners</note>
    </ligand>
</feature>
<keyword evidence="7 11" id="KW-0560">Oxidoreductase</keyword>
<evidence type="ECO:0000256" key="9">
    <source>
        <dbReference type="ARBA" id="ARBA00023126"/>
    </source>
</evidence>
<dbReference type="GO" id="GO:0050661">
    <property type="term" value="F:NADP binding"/>
    <property type="evidence" value="ECO:0007669"/>
    <property type="project" value="InterPro"/>
</dbReference>
<dbReference type="GO" id="GO:0004616">
    <property type="term" value="F:phosphogluconate dehydrogenase (decarboxylating) activity"/>
    <property type="evidence" value="ECO:0007669"/>
    <property type="project" value="UniProtKB-EC"/>
</dbReference>
<evidence type="ECO:0000256" key="3">
    <source>
        <dbReference type="ARBA" id="ARBA00008419"/>
    </source>
</evidence>
<comment type="pathway">
    <text evidence="2 11 14">Carbohydrate degradation; pentose phosphate pathway; D-ribulose 5-phosphate from D-glucose 6-phosphate (oxidative stage): step 3/3.</text>
</comment>
<dbReference type="GO" id="GO:0019521">
    <property type="term" value="P:D-gluconate metabolic process"/>
    <property type="evidence" value="ECO:0007669"/>
    <property type="project" value="UniProtKB-KW"/>
</dbReference>
<feature type="binding site" description="in other chain" evidence="13">
    <location>
        <position position="287"/>
    </location>
    <ligand>
        <name>substrate</name>
        <note>ligand shared between dimeric partners</note>
    </ligand>
</feature>
<dbReference type="Gene3D" id="1.20.5.320">
    <property type="entry name" value="6-Phosphogluconate Dehydrogenase, domain 3"/>
    <property type="match status" value="1"/>
</dbReference>
<name>A0A0X9WAH4_9GAMM</name>
<dbReference type="Pfam" id="PF03446">
    <property type="entry name" value="NAD_binding_2"/>
    <property type="match status" value="1"/>
</dbReference>